<proteinExistence type="predicted"/>
<keyword evidence="1" id="KW-0812">Transmembrane</keyword>
<feature type="transmembrane region" description="Helical" evidence="1">
    <location>
        <begin position="108"/>
        <end position="125"/>
    </location>
</feature>
<dbReference type="InterPro" id="IPR001646">
    <property type="entry name" value="5peptide_repeat"/>
</dbReference>
<feature type="transmembrane region" description="Helical" evidence="1">
    <location>
        <begin position="69"/>
        <end position="96"/>
    </location>
</feature>
<dbReference type="Pfam" id="PF00805">
    <property type="entry name" value="Pentapeptide"/>
    <property type="match status" value="3"/>
</dbReference>
<gene>
    <name evidence="2" type="ORF">BJP36_33620</name>
</gene>
<dbReference type="Gene3D" id="2.160.20.80">
    <property type="entry name" value="E3 ubiquitin-protein ligase SopA"/>
    <property type="match status" value="2"/>
</dbReference>
<dbReference type="PANTHER" id="PTHR14136:SF17">
    <property type="entry name" value="BTB_POZ DOMAIN-CONTAINING PROTEIN KCTD9"/>
    <property type="match status" value="1"/>
</dbReference>
<sequence>MKANEVLKKYAAGERDFRRENLRGQSFQGENLSGADFSEADIIGANFKNANLTGTKFCKANAGLQRRFVIFLLLCSWMITSGLSGMCSFFGGALVLLIVRSSGVAEQIDTWMVLIVIVVFFAVIIRQGIKEAVGLAVATVLGAALTLPFARLVAVALAVAGTLVVVEVVAVGGSFAMAEALGGSVALAIAVAGAEVGAVAGAEAAALTFDIGEALALALALAFLLLSMYLGWRALNDDPKNAWIRNLVIGFVATGGTSFYEANLTDADFTRAILNSTDLTKATLTRSCWQNTAKLDRAILGTSYLQDQNVRQLLITGEGQNQNFDRLDLRGINLKGANLQDASFIGTDLNRANLENANLSRAKLVQTLLEGADLTGATLTGAYIEDWGISNTTKLLEIDCDYIFLKLPTQNDPDPKRRPADQDRNFEPGEFAKLAQKIPNTVDLIFKDGIDWQTFLKTFQELRVESDTSHTEELPVIQTMENKGDGAFVIRVKVPDKVDEAEYERKFWAKYKPMLEAKDIEIKFLYEQIKDKRQENTELLGIVKTMADKETTRIDNIDMRNQSNAKFNIGANYVEKGEYVSSQESNAEQNNYEAPDKNLTEAAAEIQQLLEQLSQSNPTITEIEKLTVVARAAEEIKNNPTLKAKVINALKAGGVEAFKEAIDHPLVNILMATIERLIEA</sequence>
<feature type="transmembrane region" description="Helical" evidence="1">
    <location>
        <begin position="215"/>
        <end position="235"/>
    </location>
</feature>
<evidence type="ECO:0000313" key="3">
    <source>
        <dbReference type="Proteomes" id="UP000176944"/>
    </source>
</evidence>
<organism evidence="2 3">
    <name type="scientific">Moorena producens (strain JHB)</name>
    <dbReference type="NCBI Taxonomy" id="1454205"/>
    <lineage>
        <taxon>Bacteria</taxon>
        <taxon>Bacillati</taxon>
        <taxon>Cyanobacteriota</taxon>
        <taxon>Cyanophyceae</taxon>
        <taxon>Coleofasciculales</taxon>
        <taxon>Coleofasciculaceae</taxon>
        <taxon>Moorena</taxon>
    </lineage>
</organism>
<reference evidence="3" key="1">
    <citation type="submission" date="2016-10" db="EMBL/GenBank/DDBJ databases">
        <title>Comparative genomics uncovers the prolific and rare metabolic potential of the cyanobacterial genus Moorea.</title>
        <authorList>
            <person name="Leao T."/>
            <person name="Castelao G."/>
            <person name="Korobeynikov A."/>
            <person name="Monroe E.A."/>
            <person name="Podell S."/>
            <person name="Glukhov E."/>
            <person name="Allen E."/>
            <person name="Gerwick W.H."/>
            <person name="Gerwick L."/>
        </authorList>
    </citation>
    <scope>NUCLEOTIDE SEQUENCE [LARGE SCALE GENOMIC DNA]</scope>
    <source>
        <strain evidence="3">JHB</strain>
    </source>
</reference>
<feature type="transmembrane region" description="Helical" evidence="1">
    <location>
        <begin position="132"/>
        <end position="150"/>
    </location>
</feature>
<dbReference type="AlphaFoldDB" id="A0A1D9G927"/>
<dbReference type="Proteomes" id="UP000176944">
    <property type="component" value="Chromosome"/>
</dbReference>
<feature type="transmembrane region" description="Helical" evidence="1">
    <location>
        <begin position="185"/>
        <end position="209"/>
    </location>
</feature>
<feature type="transmembrane region" description="Helical" evidence="1">
    <location>
        <begin position="242"/>
        <end position="260"/>
    </location>
</feature>
<dbReference type="InterPro" id="IPR051082">
    <property type="entry name" value="Pentapeptide-BTB/POZ_domain"/>
</dbReference>
<accession>A0A1D9G927</accession>
<protein>
    <submittedName>
        <fullName evidence="2">Pentapeptide repeat-containing protein</fullName>
    </submittedName>
</protein>
<evidence type="ECO:0000313" key="2">
    <source>
        <dbReference type="EMBL" id="AOY84132.1"/>
    </source>
</evidence>
<evidence type="ECO:0000256" key="1">
    <source>
        <dbReference type="SAM" id="Phobius"/>
    </source>
</evidence>
<dbReference type="PANTHER" id="PTHR14136">
    <property type="entry name" value="BTB_POZ DOMAIN-CONTAINING PROTEIN KCTD9"/>
    <property type="match status" value="1"/>
</dbReference>
<keyword evidence="1" id="KW-1133">Transmembrane helix</keyword>
<feature type="transmembrane region" description="Helical" evidence="1">
    <location>
        <begin position="156"/>
        <end position="178"/>
    </location>
</feature>
<dbReference type="SUPFAM" id="SSF141571">
    <property type="entry name" value="Pentapeptide repeat-like"/>
    <property type="match status" value="1"/>
</dbReference>
<name>A0A1D9G927_MOOP1</name>
<keyword evidence="1" id="KW-0472">Membrane</keyword>
<dbReference type="EMBL" id="CP017708">
    <property type="protein sequence ID" value="AOY84132.1"/>
    <property type="molecule type" value="Genomic_DNA"/>
</dbReference>